<gene>
    <name evidence="1" type="ORF">QQF64_008685</name>
</gene>
<sequence>MEVQHPHSPRHPFPLKIPIYRLVSSEISIALGRRCIPITLINQRVKGLDVRRREGALVSMSLSRCYAEQAVSSQNPWPISCEIDLCQKQSVSPHTVRRTHRPDSRCLFSAENKINCWRMKSIISR</sequence>
<accession>A0ABR3M6U6</accession>
<evidence type="ECO:0000313" key="2">
    <source>
        <dbReference type="Proteomes" id="UP001558613"/>
    </source>
</evidence>
<organism evidence="1 2">
    <name type="scientific">Cirrhinus molitorella</name>
    <name type="common">mud carp</name>
    <dbReference type="NCBI Taxonomy" id="172907"/>
    <lineage>
        <taxon>Eukaryota</taxon>
        <taxon>Metazoa</taxon>
        <taxon>Chordata</taxon>
        <taxon>Craniata</taxon>
        <taxon>Vertebrata</taxon>
        <taxon>Euteleostomi</taxon>
        <taxon>Actinopterygii</taxon>
        <taxon>Neopterygii</taxon>
        <taxon>Teleostei</taxon>
        <taxon>Ostariophysi</taxon>
        <taxon>Cypriniformes</taxon>
        <taxon>Cyprinidae</taxon>
        <taxon>Labeoninae</taxon>
        <taxon>Labeonini</taxon>
        <taxon>Cirrhinus</taxon>
    </lineage>
</organism>
<reference evidence="1 2" key="1">
    <citation type="submission" date="2023-09" db="EMBL/GenBank/DDBJ databases">
        <authorList>
            <person name="Wang M."/>
        </authorList>
    </citation>
    <scope>NUCLEOTIDE SEQUENCE [LARGE SCALE GENOMIC DNA]</scope>
    <source>
        <strain evidence="1">GT-2023</strain>
        <tissue evidence="1">Liver</tissue>
    </source>
</reference>
<keyword evidence="2" id="KW-1185">Reference proteome</keyword>
<name>A0ABR3M6U6_9TELE</name>
<dbReference type="EMBL" id="JAYMGO010000015">
    <property type="protein sequence ID" value="KAL1260858.1"/>
    <property type="molecule type" value="Genomic_DNA"/>
</dbReference>
<protein>
    <submittedName>
        <fullName evidence="1">Uncharacterized protein</fullName>
    </submittedName>
</protein>
<comment type="caution">
    <text evidence="1">The sequence shown here is derived from an EMBL/GenBank/DDBJ whole genome shotgun (WGS) entry which is preliminary data.</text>
</comment>
<dbReference type="Proteomes" id="UP001558613">
    <property type="component" value="Unassembled WGS sequence"/>
</dbReference>
<proteinExistence type="predicted"/>
<evidence type="ECO:0000313" key="1">
    <source>
        <dbReference type="EMBL" id="KAL1260858.1"/>
    </source>
</evidence>